<keyword evidence="2" id="KW-1185">Reference proteome</keyword>
<gene>
    <name evidence="1" type="ORF">DFH08DRAFT_1012848</name>
</gene>
<dbReference type="Proteomes" id="UP001218218">
    <property type="component" value="Unassembled WGS sequence"/>
</dbReference>
<evidence type="ECO:0000313" key="2">
    <source>
        <dbReference type="Proteomes" id="UP001218218"/>
    </source>
</evidence>
<reference evidence="1" key="1">
    <citation type="submission" date="2023-03" db="EMBL/GenBank/DDBJ databases">
        <title>Massive genome expansion in bonnet fungi (Mycena s.s.) driven by repeated elements and novel gene families across ecological guilds.</title>
        <authorList>
            <consortium name="Lawrence Berkeley National Laboratory"/>
            <person name="Harder C.B."/>
            <person name="Miyauchi S."/>
            <person name="Viragh M."/>
            <person name="Kuo A."/>
            <person name="Thoen E."/>
            <person name="Andreopoulos B."/>
            <person name="Lu D."/>
            <person name="Skrede I."/>
            <person name="Drula E."/>
            <person name="Henrissat B."/>
            <person name="Morin E."/>
            <person name="Kohler A."/>
            <person name="Barry K."/>
            <person name="LaButti K."/>
            <person name="Morin E."/>
            <person name="Salamov A."/>
            <person name="Lipzen A."/>
            <person name="Mereny Z."/>
            <person name="Hegedus B."/>
            <person name="Baldrian P."/>
            <person name="Stursova M."/>
            <person name="Weitz H."/>
            <person name="Taylor A."/>
            <person name="Grigoriev I.V."/>
            <person name="Nagy L.G."/>
            <person name="Martin F."/>
            <person name="Kauserud H."/>
        </authorList>
    </citation>
    <scope>NUCLEOTIDE SEQUENCE</scope>
    <source>
        <strain evidence="1">CBHHK002</strain>
    </source>
</reference>
<sequence>MSQWRMCTHKDDLEDQPKILPVMRSRRGHERKRTRMLAEFSAWKIVEYCRPSLGRRYISDLIDHQIWSRATCPLLAGGRLPPETPVLQVAEMSKEYTPSYSTKNPHLASAAPRYAIILTSIVSLILASNNNFSGSGTRLQHLEIFVPNSASGTPLLSTLTDPSHFINSGDWDPIWQDYALGLCQFSIRSSFQKGFRKGLYDGRTILKMFRKTEYETHYHGYTVSLFSPANIHLSCDDLVPSAEVGVIDQIAAQECEEKHTRGVLDGQEGVTTL</sequence>
<dbReference type="EMBL" id="JARIHO010000026">
    <property type="protein sequence ID" value="KAJ7340723.1"/>
    <property type="molecule type" value="Genomic_DNA"/>
</dbReference>
<dbReference type="AlphaFoldDB" id="A0AAD6ZUX2"/>
<name>A0AAD6ZUX2_9AGAR</name>
<accession>A0AAD6ZUX2</accession>
<evidence type="ECO:0000313" key="1">
    <source>
        <dbReference type="EMBL" id="KAJ7340723.1"/>
    </source>
</evidence>
<organism evidence="1 2">
    <name type="scientific">Mycena albidolilacea</name>
    <dbReference type="NCBI Taxonomy" id="1033008"/>
    <lineage>
        <taxon>Eukaryota</taxon>
        <taxon>Fungi</taxon>
        <taxon>Dikarya</taxon>
        <taxon>Basidiomycota</taxon>
        <taxon>Agaricomycotina</taxon>
        <taxon>Agaricomycetes</taxon>
        <taxon>Agaricomycetidae</taxon>
        <taxon>Agaricales</taxon>
        <taxon>Marasmiineae</taxon>
        <taxon>Mycenaceae</taxon>
        <taxon>Mycena</taxon>
    </lineage>
</organism>
<comment type="caution">
    <text evidence="1">The sequence shown here is derived from an EMBL/GenBank/DDBJ whole genome shotgun (WGS) entry which is preliminary data.</text>
</comment>
<proteinExistence type="predicted"/>
<protein>
    <submittedName>
        <fullName evidence="1">Uncharacterized protein</fullName>
    </submittedName>
</protein>